<feature type="domain" description="Ketoreductase" evidence="3">
    <location>
        <begin position="11"/>
        <end position="189"/>
    </location>
</feature>
<dbReference type="PANTHER" id="PTHR44196">
    <property type="entry name" value="DEHYDROGENASE/REDUCTASE SDR FAMILY MEMBER 7B"/>
    <property type="match status" value="1"/>
</dbReference>
<dbReference type="AlphaFoldDB" id="A0A2W5QDU7"/>
<dbReference type="PRINTS" id="PR00081">
    <property type="entry name" value="GDHRDH"/>
</dbReference>
<evidence type="ECO:0000313" key="5">
    <source>
        <dbReference type="Proteomes" id="UP000249135"/>
    </source>
</evidence>
<comment type="caution">
    <text evidence="4">The sequence shown here is derived from an EMBL/GenBank/DDBJ whole genome shotgun (WGS) entry which is preliminary data.</text>
</comment>
<dbReference type="EMBL" id="QFPP01000084">
    <property type="protein sequence ID" value="PZQ75522.1"/>
    <property type="molecule type" value="Genomic_DNA"/>
</dbReference>
<evidence type="ECO:0000256" key="2">
    <source>
        <dbReference type="ARBA" id="ARBA00023002"/>
    </source>
</evidence>
<sequence length="238" mass="24670">MISPVSPTLPLHVVITGAAGALGRAVTQHYLDAGARLALLERHPEHLTQAFPGLDNSQHLLLAADVTSVESVKAAGDQILRAFGHVDAVIHIAGGFEMGPAVHELDRAAWDRMLNLNAWSFVAVSQAFVPAMVARGAGALVAVTAKSASRGVAHMAAYCASKSALQRLVESLAAEVAPHGVQVNSIAPSVLDTPANRQAMPDADPKEWVSTVVAAKSIAYLASEGAAALHGQHLVLDA</sequence>
<reference evidence="4 5" key="1">
    <citation type="submission" date="2017-08" db="EMBL/GenBank/DDBJ databases">
        <title>Infants hospitalized years apart are colonized by the same room-sourced microbial strains.</title>
        <authorList>
            <person name="Brooks B."/>
            <person name="Olm M.R."/>
            <person name="Firek B.A."/>
            <person name="Baker R."/>
            <person name="Thomas B.C."/>
            <person name="Morowitz M.J."/>
            <person name="Banfield J.F."/>
        </authorList>
    </citation>
    <scope>NUCLEOTIDE SEQUENCE [LARGE SCALE GENOMIC DNA]</scope>
    <source>
        <strain evidence="4">S2_005_003_R2_41</strain>
    </source>
</reference>
<dbReference type="CDD" id="cd05233">
    <property type="entry name" value="SDR_c"/>
    <property type="match status" value="1"/>
</dbReference>
<evidence type="ECO:0000259" key="3">
    <source>
        <dbReference type="SMART" id="SM00822"/>
    </source>
</evidence>
<dbReference type="InterPro" id="IPR036291">
    <property type="entry name" value="NAD(P)-bd_dom_sf"/>
</dbReference>
<evidence type="ECO:0000256" key="1">
    <source>
        <dbReference type="ARBA" id="ARBA00006484"/>
    </source>
</evidence>
<dbReference type="PROSITE" id="PS00061">
    <property type="entry name" value="ADH_SHORT"/>
    <property type="match status" value="1"/>
</dbReference>
<dbReference type="InterPro" id="IPR057326">
    <property type="entry name" value="KR_dom"/>
</dbReference>
<name>A0A2W5QDU7_VARPD</name>
<gene>
    <name evidence="4" type="ORF">DI563_09450</name>
</gene>
<dbReference type="InterPro" id="IPR020904">
    <property type="entry name" value="Sc_DH/Rdtase_CS"/>
</dbReference>
<organism evidence="4 5">
    <name type="scientific">Variovorax paradoxus</name>
    <dbReference type="NCBI Taxonomy" id="34073"/>
    <lineage>
        <taxon>Bacteria</taxon>
        <taxon>Pseudomonadati</taxon>
        <taxon>Pseudomonadota</taxon>
        <taxon>Betaproteobacteria</taxon>
        <taxon>Burkholderiales</taxon>
        <taxon>Comamonadaceae</taxon>
        <taxon>Variovorax</taxon>
    </lineage>
</organism>
<dbReference type="Pfam" id="PF00106">
    <property type="entry name" value="adh_short"/>
    <property type="match status" value="1"/>
</dbReference>
<accession>A0A2W5QDU7</accession>
<protein>
    <submittedName>
        <fullName evidence="4">Short-chain dehydrogenase</fullName>
    </submittedName>
</protein>
<dbReference type="InterPro" id="IPR002347">
    <property type="entry name" value="SDR_fam"/>
</dbReference>
<proteinExistence type="inferred from homology"/>
<evidence type="ECO:0000313" key="4">
    <source>
        <dbReference type="EMBL" id="PZQ75522.1"/>
    </source>
</evidence>
<keyword evidence="2" id="KW-0560">Oxidoreductase</keyword>
<dbReference type="Proteomes" id="UP000249135">
    <property type="component" value="Unassembled WGS sequence"/>
</dbReference>
<dbReference type="SUPFAM" id="SSF51735">
    <property type="entry name" value="NAD(P)-binding Rossmann-fold domains"/>
    <property type="match status" value="1"/>
</dbReference>
<dbReference type="GO" id="GO:0016491">
    <property type="term" value="F:oxidoreductase activity"/>
    <property type="evidence" value="ECO:0007669"/>
    <property type="project" value="UniProtKB-KW"/>
</dbReference>
<dbReference type="PANTHER" id="PTHR44196:SF1">
    <property type="entry name" value="DEHYDROGENASE_REDUCTASE SDR FAMILY MEMBER 7B"/>
    <property type="match status" value="1"/>
</dbReference>
<dbReference type="SMART" id="SM00822">
    <property type="entry name" value="PKS_KR"/>
    <property type="match status" value="1"/>
</dbReference>
<dbReference type="Gene3D" id="3.40.50.720">
    <property type="entry name" value="NAD(P)-binding Rossmann-like Domain"/>
    <property type="match status" value="1"/>
</dbReference>
<comment type="similarity">
    <text evidence="1">Belongs to the short-chain dehydrogenases/reductases (SDR) family.</text>
</comment>
<dbReference type="GO" id="GO:0016020">
    <property type="term" value="C:membrane"/>
    <property type="evidence" value="ECO:0007669"/>
    <property type="project" value="TreeGrafter"/>
</dbReference>